<dbReference type="SUPFAM" id="SSF53474">
    <property type="entry name" value="alpha/beta-Hydrolases"/>
    <property type="match status" value="1"/>
</dbReference>
<keyword evidence="6" id="KW-1185">Reference proteome</keyword>
<dbReference type="InterPro" id="IPR002018">
    <property type="entry name" value="CarbesteraseB"/>
</dbReference>
<dbReference type="PANTHER" id="PTHR43142:SF3">
    <property type="entry name" value="PUTATIVE (AFU_ORTHOLOGUE AFUA_3G09070)-RELATED"/>
    <property type="match status" value="1"/>
</dbReference>
<evidence type="ECO:0000259" key="4">
    <source>
        <dbReference type="Pfam" id="PF00135"/>
    </source>
</evidence>
<name>A0A9P6ECT9_9AGAR</name>
<dbReference type="PANTHER" id="PTHR43142">
    <property type="entry name" value="CARBOXYLIC ESTER HYDROLASE"/>
    <property type="match status" value="1"/>
</dbReference>
<dbReference type="Gene3D" id="3.40.50.1820">
    <property type="entry name" value="alpha/beta hydrolase"/>
    <property type="match status" value="1"/>
</dbReference>
<evidence type="ECO:0000256" key="1">
    <source>
        <dbReference type="ARBA" id="ARBA00005964"/>
    </source>
</evidence>
<dbReference type="Proteomes" id="UP000807306">
    <property type="component" value="Unassembled WGS sequence"/>
</dbReference>
<dbReference type="InterPro" id="IPR029058">
    <property type="entry name" value="AB_hydrolase_fold"/>
</dbReference>
<dbReference type="EMBL" id="MU157868">
    <property type="protein sequence ID" value="KAF9526695.1"/>
    <property type="molecule type" value="Genomic_DNA"/>
</dbReference>
<protein>
    <recommendedName>
        <fullName evidence="3">Carboxylic ester hydrolase</fullName>
        <ecNumber evidence="3">3.1.1.-</ecNumber>
    </recommendedName>
</protein>
<proteinExistence type="inferred from homology"/>
<dbReference type="InterPro" id="IPR019826">
    <property type="entry name" value="Carboxylesterase_B_AS"/>
</dbReference>
<reference evidence="5" key="1">
    <citation type="submission" date="2020-11" db="EMBL/GenBank/DDBJ databases">
        <authorList>
            <consortium name="DOE Joint Genome Institute"/>
            <person name="Ahrendt S."/>
            <person name="Riley R."/>
            <person name="Andreopoulos W."/>
            <person name="Labutti K."/>
            <person name="Pangilinan J."/>
            <person name="Ruiz-Duenas F.J."/>
            <person name="Barrasa J.M."/>
            <person name="Sanchez-Garcia M."/>
            <person name="Camarero S."/>
            <person name="Miyauchi S."/>
            <person name="Serrano A."/>
            <person name="Linde D."/>
            <person name="Babiker R."/>
            <person name="Drula E."/>
            <person name="Ayuso-Fernandez I."/>
            <person name="Pacheco R."/>
            <person name="Padilla G."/>
            <person name="Ferreira P."/>
            <person name="Barriuso J."/>
            <person name="Kellner H."/>
            <person name="Castanera R."/>
            <person name="Alfaro M."/>
            <person name="Ramirez L."/>
            <person name="Pisabarro A.G."/>
            <person name="Kuo A."/>
            <person name="Tritt A."/>
            <person name="Lipzen A."/>
            <person name="He G."/>
            <person name="Yan M."/>
            <person name="Ng V."/>
            <person name="Cullen D."/>
            <person name="Martin F."/>
            <person name="Rosso M.-N."/>
            <person name="Henrissat B."/>
            <person name="Hibbett D."/>
            <person name="Martinez A.T."/>
            <person name="Grigoriev I.V."/>
        </authorList>
    </citation>
    <scope>NUCLEOTIDE SEQUENCE</scope>
    <source>
        <strain evidence="5">CBS 506.95</strain>
    </source>
</reference>
<comment type="caution">
    <text evidence="5">The sequence shown here is derived from an EMBL/GenBank/DDBJ whole genome shotgun (WGS) entry which is preliminary data.</text>
</comment>
<comment type="similarity">
    <text evidence="1 3">Belongs to the type-B carboxylesterase/lipase family.</text>
</comment>
<feature type="domain" description="Carboxylesterase type B" evidence="4">
    <location>
        <begin position="183"/>
        <end position="639"/>
    </location>
</feature>
<dbReference type="OrthoDB" id="408631at2759"/>
<organism evidence="5 6">
    <name type="scientific">Crepidotus variabilis</name>
    <dbReference type="NCBI Taxonomy" id="179855"/>
    <lineage>
        <taxon>Eukaryota</taxon>
        <taxon>Fungi</taxon>
        <taxon>Dikarya</taxon>
        <taxon>Basidiomycota</taxon>
        <taxon>Agaricomycotina</taxon>
        <taxon>Agaricomycetes</taxon>
        <taxon>Agaricomycetidae</taxon>
        <taxon>Agaricales</taxon>
        <taxon>Agaricineae</taxon>
        <taxon>Crepidotaceae</taxon>
        <taxon>Crepidotus</taxon>
    </lineage>
</organism>
<dbReference type="InterPro" id="IPR019819">
    <property type="entry name" value="Carboxylesterase_B_CS"/>
</dbReference>
<keyword evidence="2 3" id="KW-0378">Hydrolase</keyword>
<dbReference type="AlphaFoldDB" id="A0A9P6ECT9"/>
<evidence type="ECO:0000313" key="5">
    <source>
        <dbReference type="EMBL" id="KAF9526695.1"/>
    </source>
</evidence>
<dbReference type="GO" id="GO:0016787">
    <property type="term" value="F:hydrolase activity"/>
    <property type="evidence" value="ECO:0007669"/>
    <property type="project" value="UniProtKB-KW"/>
</dbReference>
<accession>A0A9P6ECT9</accession>
<dbReference type="PROSITE" id="PS00941">
    <property type="entry name" value="CARBOXYLESTERASE_B_2"/>
    <property type="match status" value="1"/>
</dbReference>
<evidence type="ECO:0000256" key="2">
    <source>
        <dbReference type="ARBA" id="ARBA00022801"/>
    </source>
</evidence>
<dbReference type="Pfam" id="PF00135">
    <property type="entry name" value="COesterase"/>
    <property type="match status" value="1"/>
</dbReference>
<feature type="chain" id="PRO_5040546246" description="Carboxylic ester hydrolase" evidence="3">
    <location>
        <begin position="21"/>
        <end position="686"/>
    </location>
</feature>
<sequence length="686" mass="73871">MLVQYLNTICFALVLRSALAAPHANDVGSNLQFLYQNNLYWPDAQDHNSTILLDTASSHPEALTACAKLKEGLLSTSGKYFDSDLSSLVQYLEYNKQAFPKQKFWVASQNSSDCQTYSLESGLETAACNSRFATFCAQSAPYRPNTDTDHNPDYGVQIQSGKVTFVGFAYSKPYTTPDPVILPAAFYGPACPQSGTGKEDCLFLNVYTPYIPKNPADALIKRKLKPVLVWIHGGGYTVGQSDSSLYDGGNMASRNDLVYVSFNYRLGTLGFLALDDGIINGNFGIGDMVTALQWVHDNIAAFGGDPSRVTIYGESAGGSGVRALLSSPPAIGLFAGAIAQSTPGGYYPASMFIDFQSVADEYNNVDAPFVKSVNCTKSTNTEVLKCLRALPVEKISANPLYRGPTVDMTYLTTPRLAVNKQPGPLAPVHVIFGWLRDDGALFSGSLPAENANLTGALTGAGVPPDLATKVVANPDVFPVPSSPNTTLNLFNVTSRVATAGQFACADQAIVISAGNHRAFPSVYAYTFDRTYSAGGFAPPFCSPPKSAEYPDGDPNQPYFRCHGGELYYTAGTLGQDSLPFRDAGDLLLSQTTVDAWGSFARTYDPNPSAAYLAARGYNASAEAFKKAGRWAPITSASKTPLRVLDVELKNVEWRDTEQCKLLGLPATMFDAPMKLKDGHWVEEHDA</sequence>
<evidence type="ECO:0000256" key="3">
    <source>
        <dbReference type="RuleBase" id="RU361235"/>
    </source>
</evidence>
<feature type="signal peptide" evidence="3">
    <location>
        <begin position="1"/>
        <end position="20"/>
    </location>
</feature>
<dbReference type="EC" id="3.1.1.-" evidence="3"/>
<gene>
    <name evidence="5" type="ORF">CPB83DRAFT_449175</name>
</gene>
<keyword evidence="3" id="KW-0732">Signal</keyword>
<dbReference type="PROSITE" id="PS00122">
    <property type="entry name" value="CARBOXYLESTERASE_B_1"/>
    <property type="match status" value="1"/>
</dbReference>
<evidence type="ECO:0000313" key="6">
    <source>
        <dbReference type="Proteomes" id="UP000807306"/>
    </source>
</evidence>